<dbReference type="Gene3D" id="2.60.120.10">
    <property type="entry name" value="Jelly Rolls"/>
    <property type="match status" value="1"/>
</dbReference>
<dbReference type="CDD" id="cd02224">
    <property type="entry name" value="cupin_SPO2919-like"/>
    <property type="match status" value="1"/>
</dbReference>
<dbReference type="EMBL" id="BROH01000004">
    <property type="protein sequence ID" value="GKY87958.1"/>
    <property type="molecule type" value="Genomic_DNA"/>
</dbReference>
<dbReference type="PANTHER" id="PTHR35848:SF6">
    <property type="entry name" value="CUPIN TYPE-2 DOMAIN-CONTAINING PROTEIN"/>
    <property type="match status" value="1"/>
</dbReference>
<proteinExistence type="predicted"/>
<sequence length="161" mass="17164">MKQILNLDDASLATVGNGGTFMAEFASLTQALGAKKLGVSLAVVPPGKRAWPKHAHHVNEEMMLILDGEGRYHCGDESAPVRTGDLISAPPGDGSTAHQLENTSDAPLRYLTFSTRLEPELVEYPNSGKIGITSYAGHDGPHVRLLVPAGESLGYWDGEDD</sequence>
<dbReference type="InterPro" id="IPR051610">
    <property type="entry name" value="GPI/OXD"/>
</dbReference>
<comment type="caution">
    <text evidence="3">The sequence shown here is derived from an EMBL/GenBank/DDBJ whole genome shotgun (WGS) entry which is preliminary data.</text>
</comment>
<dbReference type="InterPro" id="IPR014710">
    <property type="entry name" value="RmlC-like_jellyroll"/>
</dbReference>
<dbReference type="Pfam" id="PF07883">
    <property type="entry name" value="Cupin_2"/>
    <property type="match status" value="1"/>
</dbReference>
<dbReference type="SUPFAM" id="SSF51182">
    <property type="entry name" value="RmlC-like cupins"/>
    <property type="match status" value="1"/>
</dbReference>
<dbReference type="PANTHER" id="PTHR35848">
    <property type="entry name" value="OXALATE-BINDING PROTEIN"/>
    <property type="match status" value="1"/>
</dbReference>
<reference evidence="3" key="1">
    <citation type="journal article" date="2023" name="Int. J. Syst. Evol. Microbiol.">
        <title>Sinisalibacter aestuarii sp. nov., isolated from estuarine sediment of the Arakawa River.</title>
        <authorList>
            <person name="Arafat S.T."/>
            <person name="Hirano S."/>
            <person name="Sato A."/>
            <person name="Takeuchi K."/>
            <person name="Yasuda T."/>
            <person name="Terahara T."/>
            <person name="Hamada M."/>
            <person name="Kobayashi T."/>
        </authorList>
    </citation>
    <scope>NUCLEOTIDE SEQUENCE</scope>
    <source>
        <strain evidence="3">B-399</strain>
    </source>
</reference>
<dbReference type="Proteomes" id="UP001144205">
    <property type="component" value="Unassembled WGS sequence"/>
</dbReference>
<organism evidence="3 4">
    <name type="scientific">Sinisalibacter aestuarii</name>
    <dbReference type="NCBI Taxonomy" id="2949426"/>
    <lineage>
        <taxon>Bacteria</taxon>
        <taxon>Pseudomonadati</taxon>
        <taxon>Pseudomonadota</taxon>
        <taxon>Alphaproteobacteria</taxon>
        <taxon>Rhodobacterales</taxon>
        <taxon>Roseobacteraceae</taxon>
        <taxon>Sinisalibacter</taxon>
    </lineage>
</organism>
<evidence type="ECO:0000313" key="3">
    <source>
        <dbReference type="EMBL" id="GKY87958.1"/>
    </source>
</evidence>
<feature type="domain" description="Cupin type-2" evidence="2">
    <location>
        <begin position="41"/>
        <end position="112"/>
    </location>
</feature>
<accession>A0ABQ5LT81</accession>
<gene>
    <name evidence="3" type="ORF">STA1M1_18270</name>
</gene>
<keyword evidence="4" id="KW-1185">Reference proteome</keyword>
<evidence type="ECO:0000313" key="4">
    <source>
        <dbReference type="Proteomes" id="UP001144205"/>
    </source>
</evidence>
<protein>
    <recommendedName>
        <fullName evidence="2">Cupin type-2 domain-containing protein</fullName>
    </recommendedName>
</protein>
<evidence type="ECO:0000259" key="2">
    <source>
        <dbReference type="Pfam" id="PF07883"/>
    </source>
</evidence>
<evidence type="ECO:0000256" key="1">
    <source>
        <dbReference type="ARBA" id="ARBA00022723"/>
    </source>
</evidence>
<dbReference type="RefSeq" id="WP_281841950.1">
    <property type="nucleotide sequence ID" value="NZ_BROH01000004.1"/>
</dbReference>
<dbReference type="InterPro" id="IPR011051">
    <property type="entry name" value="RmlC_Cupin_sf"/>
</dbReference>
<dbReference type="InterPro" id="IPR013096">
    <property type="entry name" value="Cupin_2"/>
</dbReference>
<keyword evidence="1" id="KW-0479">Metal-binding</keyword>
<name>A0ABQ5LT81_9RHOB</name>